<evidence type="ECO:0000256" key="1">
    <source>
        <dbReference type="ARBA" id="ARBA00012513"/>
    </source>
</evidence>
<feature type="compositionally biased region" description="Low complexity" evidence="7">
    <location>
        <begin position="362"/>
        <end position="384"/>
    </location>
</feature>
<keyword evidence="2" id="KW-0723">Serine/threonine-protein kinase</keyword>
<dbReference type="InterPro" id="IPR011009">
    <property type="entry name" value="Kinase-like_dom_sf"/>
</dbReference>
<feature type="transmembrane region" description="Helical" evidence="8">
    <location>
        <begin position="329"/>
        <end position="354"/>
    </location>
</feature>
<gene>
    <name evidence="10" type="ORF">DKT68_19500</name>
</gene>
<keyword evidence="11" id="KW-1185">Reference proteome</keyword>
<dbReference type="InterPro" id="IPR000719">
    <property type="entry name" value="Prot_kinase_dom"/>
</dbReference>
<keyword evidence="4" id="KW-0547">Nucleotide-binding</keyword>
<dbReference type="OrthoDB" id="9762169at2"/>
<keyword evidence="5" id="KW-0418">Kinase</keyword>
<accession>A0A317CXA9</accession>
<organism evidence="10 11">
    <name type="scientific">Micromonospora acroterricola</name>
    <dbReference type="NCBI Taxonomy" id="2202421"/>
    <lineage>
        <taxon>Bacteria</taxon>
        <taxon>Bacillati</taxon>
        <taxon>Actinomycetota</taxon>
        <taxon>Actinomycetes</taxon>
        <taxon>Micromonosporales</taxon>
        <taxon>Micromonosporaceae</taxon>
        <taxon>Micromonospora</taxon>
    </lineage>
</organism>
<dbReference type="EC" id="2.7.11.1" evidence="1"/>
<dbReference type="Pfam" id="PF00069">
    <property type="entry name" value="Pkinase"/>
    <property type="match status" value="1"/>
</dbReference>
<evidence type="ECO:0000256" key="5">
    <source>
        <dbReference type="ARBA" id="ARBA00022777"/>
    </source>
</evidence>
<feature type="region of interest" description="Disordered" evidence="7">
    <location>
        <begin position="357"/>
        <end position="384"/>
    </location>
</feature>
<evidence type="ECO:0000256" key="7">
    <source>
        <dbReference type="SAM" id="MobiDB-lite"/>
    </source>
</evidence>
<dbReference type="EMBL" id="QGKR01000226">
    <property type="protein sequence ID" value="PWR07258.1"/>
    <property type="molecule type" value="Genomic_DNA"/>
</dbReference>
<keyword evidence="8" id="KW-0472">Membrane</keyword>
<dbReference type="PANTHER" id="PTHR43289">
    <property type="entry name" value="MITOGEN-ACTIVATED PROTEIN KINASE KINASE KINASE 20-RELATED"/>
    <property type="match status" value="1"/>
</dbReference>
<keyword evidence="6" id="KW-0067">ATP-binding</keyword>
<name>A0A317CXA9_9ACTN</name>
<evidence type="ECO:0000313" key="11">
    <source>
        <dbReference type="Proteomes" id="UP000245410"/>
    </source>
</evidence>
<dbReference type="PANTHER" id="PTHR43289:SF6">
    <property type="entry name" value="SERINE_THREONINE-PROTEIN KINASE NEKL-3"/>
    <property type="match status" value="1"/>
</dbReference>
<evidence type="ECO:0000256" key="8">
    <source>
        <dbReference type="SAM" id="Phobius"/>
    </source>
</evidence>
<dbReference type="GO" id="GO:0004674">
    <property type="term" value="F:protein serine/threonine kinase activity"/>
    <property type="evidence" value="ECO:0007669"/>
    <property type="project" value="UniProtKB-KW"/>
</dbReference>
<evidence type="ECO:0000256" key="4">
    <source>
        <dbReference type="ARBA" id="ARBA00022741"/>
    </source>
</evidence>
<keyword evidence="8" id="KW-0812">Transmembrane</keyword>
<dbReference type="GO" id="GO:0005524">
    <property type="term" value="F:ATP binding"/>
    <property type="evidence" value="ECO:0007669"/>
    <property type="project" value="UniProtKB-KW"/>
</dbReference>
<sequence>MDDELLAGRYRKLLLMGDAATLGCVWLARDEVLDRHVALQQIAVPGWASDAERSRLQERTLGEVRGLAGLDHPGVVGMWDVLSTDGYLWLVMEHVPSRALSEVVTADGPRAPAEVTRIGLHLLAALSAAHATGVVHGELSPQNVLLADDGRVMLGGFGLSIFDSRSPATVTAPTLSTVQYVAPERARDGRSTPATDLWALGATLYLAAEGRPPWSRSSTLATLAALATESPDRMSVLPLEPAITGLLLRNPRQRLSAQEARDQLEQVAAATVPIEPVPAPLSRRWRRVADTLRRRPGASATPVLPVAQDGIDTTVIRVRASAPRDRTTAWAFAGAAVGLLAVVAVVVTAAGAVIGGLRGQDGAPASAPGGAAAGAMEPTEAAPPTHLCLNDAASRDAEPLQEPTAPLPYALPDGWAWHQDPNGFLVAVPVGWTRHTEGETVCLRDPAEVRAIAVDPSATVSSIPSTRWEAAERDVLKTGALPGYRKISIGPVIRPGGAAEWEYTCDQPGGERLHARQLLVNDSKTRAYSLSWITQDRQWSVTEPFQRLAFASFRLD</sequence>
<proteinExistence type="predicted"/>
<evidence type="ECO:0000259" key="9">
    <source>
        <dbReference type="PROSITE" id="PS50011"/>
    </source>
</evidence>
<evidence type="ECO:0000256" key="2">
    <source>
        <dbReference type="ARBA" id="ARBA00022527"/>
    </source>
</evidence>
<dbReference type="Gene3D" id="3.30.200.20">
    <property type="entry name" value="Phosphorylase Kinase, domain 1"/>
    <property type="match status" value="1"/>
</dbReference>
<dbReference type="PROSITE" id="PS50011">
    <property type="entry name" value="PROTEIN_KINASE_DOM"/>
    <property type="match status" value="1"/>
</dbReference>
<dbReference type="CDD" id="cd14014">
    <property type="entry name" value="STKc_PknB_like"/>
    <property type="match status" value="1"/>
</dbReference>
<evidence type="ECO:0000313" key="10">
    <source>
        <dbReference type="EMBL" id="PWR07258.1"/>
    </source>
</evidence>
<dbReference type="AlphaFoldDB" id="A0A317CXA9"/>
<feature type="domain" description="Protein kinase" evidence="9">
    <location>
        <begin position="11"/>
        <end position="267"/>
    </location>
</feature>
<keyword evidence="3" id="KW-0808">Transferase</keyword>
<evidence type="ECO:0000256" key="3">
    <source>
        <dbReference type="ARBA" id="ARBA00022679"/>
    </source>
</evidence>
<keyword evidence="8" id="KW-1133">Transmembrane helix</keyword>
<protein>
    <recommendedName>
        <fullName evidence="1">non-specific serine/threonine protein kinase</fullName>
        <ecNumber evidence="1">2.7.11.1</ecNumber>
    </recommendedName>
</protein>
<dbReference type="Proteomes" id="UP000245410">
    <property type="component" value="Unassembled WGS sequence"/>
</dbReference>
<dbReference type="Gene3D" id="1.10.510.10">
    <property type="entry name" value="Transferase(Phosphotransferase) domain 1"/>
    <property type="match status" value="1"/>
</dbReference>
<dbReference type="SUPFAM" id="SSF56112">
    <property type="entry name" value="Protein kinase-like (PK-like)"/>
    <property type="match status" value="1"/>
</dbReference>
<comment type="caution">
    <text evidence="10">The sequence shown here is derived from an EMBL/GenBank/DDBJ whole genome shotgun (WGS) entry which is preliminary data.</text>
</comment>
<evidence type="ECO:0000256" key="6">
    <source>
        <dbReference type="ARBA" id="ARBA00022840"/>
    </source>
</evidence>
<reference evidence="10 11" key="1">
    <citation type="submission" date="2018-05" db="EMBL/GenBank/DDBJ databases">
        <title>Micromonospora atacamensis sp. nov., a novel actinobacteria isolated from high altitude Atacama Desert soil.</title>
        <authorList>
            <person name="Carro L."/>
            <person name="Golinska P."/>
            <person name="Klenk H.-P."/>
            <person name="Goodfellow M."/>
        </authorList>
    </citation>
    <scope>NUCLEOTIDE SEQUENCE [LARGE SCALE GENOMIC DNA]</scope>
    <source>
        <strain evidence="10 11">5R2A7</strain>
    </source>
</reference>
<dbReference type="RefSeq" id="WP_109818843.1">
    <property type="nucleotide sequence ID" value="NZ_QGKR01000226.1"/>
</dbReference>